<reference evidence="2 3" key="1">
    <citation type="submission" date="2018-01" db="EMBL/GenBank/DDBJ databases">
        <title>Genome sequence of Iodobacter sp. strain PCH194 isolated from Indian Trans-Himalaya.</title>
        <authorList>
            <person name="Kumar V."/>
            <person name="Thakur V."/>
            <person name="Kumar S."/>
            <person name="Singh D."/>
        </authorList>
    </citation>
    <scope>NUCLEOTIDE SEQUENCE [LARGE SCALE GENOMIC DNA]</scope>
    <source>
        <strain evidence="2 3">PCH194</strain>
    </source>
</reference>
<dbReference type="AlphaFoldDB" id="A0A7G3G931"/>
<dbReference type="EMBL" id="CP025781">
    <property type="protein sequence ID" value="QBC43674.1"/>
    <property type="molecule type" value="Genomic_DNA"/>
</dbReference>
<evidence type="ECO:0000313" key="2">
    <source>
        <dbReference type="EMBL" id="QBC43674.1"/>
    </source>
</evidence>
<feature type="transmembrane region" description="Helical" evidence="1">
    <location>
        <begin position="52"/>
        <end position="71"/>
    </location>
</feature>
<name>A0A7G3G931_9NEIS</name>
<keyword evidence="1" id="KW-0472">Membrane</keyword>
<accession>A0A7G3G931</accession>
<gene>
    <name evidence="2" type="ORF">C1H71_09035</name>
</gene>
<proteinExistence type="predicted"/>
<keyword evidence="1" id="KW-1133">Transmembrane helix</keyword>
<feature type="transmembrane region" description="Helical" evidence="1">
    <location>
        <begin position="6"/>
        <end position="31"/>
    </location>
</feature>
<organism evidence="2 3">
    <name type="scientific">Iodobacter fluviatilis</name>
    <dbReference type="NCBI Taxonomy" id="537"/>
    <lineage>
        <taxon>Bacteria</taxon>
        <taxon>Pseudomonadati</taxon>
        <taxon>Pseudomonadota</taxon>
        <taxon>Betaproteobacteria</taxon>
        <taxon>Neisseriales</taxon>
        <taxon>Chitinibacteraceae</taxon>
        <taxon>Iodobacter</taxon>
    </lineage>
</organism>
<protein>
    <submittedName>
        <fullName evidence="2">Uncharacterized protein</fullName>
    </submittedName>
</protein>
<keyword evidence="1" id="KW-0812">Transmembrane</keyword>
<evidence type="ECO:0000256" key="1">
    <source>
        <dbReference type="SAM" id="Phobius"/>
    </source>
</evidence>
<dbReference type="KEGG" id="ifl:C1H71_09035"/>
<sequence>MAFFDFLSWMGSLNIFLYALFWGNLTCFFVPKYHLGRLFWLASLARGKCEKTACKDGFLLGFLCIITSSLFL</sequence>
<dbReference type="Proteomes" id="UP000515917">
    <property type="component" value="Chromosome"/>
</dbReference>
<keyword evidence="3" id="KW-1185">Reference proteome</keyword>
<evidence type="ECO:0000313" key="3">
    <source>
        <dbReference type="Proteomes" id="UP000515917"/>
    </source>
</evidence>